<gene>
    <name evidence="1" type="ORF">LEP1GSC060_3405</name>
</gene>
<evidence type="ECO:0000313" key="2">
    <source>
        <dbReference type="Proteomes" id="UP000012313"/>
    </source>
</evidence>
<reference evidence="1" key="1">
    <citation type="submission" date="2013-03" db="EMBL/GenBank/DDBJ databases">
        <authorList>
            <person name="Harkins D.M."/>
            <person name="Durkin A.S."/>
            <person name="Brinkac L.M."/>
            <person name="Haft D.H."/>
            <person name="Selengut J.D."/>
            <person name="Sanka R."/>
            <person name="DePew J."/>
            <person name="Purushe J."/>
            <person name="Hartskeerl R.A."/>
            <person name="Ahmed A."/>
            <person name="van der Linden H."/>
            <person name="Goris M.G.A."/>
            <person name="Vinetz J.M."/>
            <person name="Sutton G.G."/>
            <person name="Nierman W.C."/>
            <person name="Fouts D.E."/>
        </authorList>
    </citation>
    <scope>NUCLEOTIDE SEQUENCE [LARGE SCALE GENOMIC DNA]</scope>
    <source>
        <strain evidence="1">ICFT</strain>
    </source>
</reference>
<proteinExistence type="predicted"/>
<comment type="caution">
    <text evidence="1">The sequence shown here is derived from an EMBL/GenBank/DDBJ whole genome shotgun (WGS) entry which is preliminary data.</text>
</comment>
<dbReference type="Proteomes" id="UP000012313">
    <property type="component" value="Unassembled WGS sequence"/>
</dbReference>
<evidence type="ECO:0000313" key="1">
    <source>
        <dbReference type="EMBL" id="EMY76685.1"/>
    </source>
</evidence>
<sequence>MSEVVFRKKVGTPAKIKRVSERRCSSYKYESRHLVQKTKVGTHAKSFRGNPKS</sequence>
<dbReference type="AlphaFoldDB" id="N1WCL0"/>
<dbReference type="EMBL" id="AOHC02000041">
    <property type="protein sequence ID" value="EMY76685.1"/>
    <property type="molecule type" value="Genomic_DNA"/>
</dbReference>
<name>N1WCL0_9LEPT</name>
<keyword evidence="2" id="KW-1185">Reference proteome</keyword>
<accession>N1WCL0</accession>
<dbReference type="RefSeq" id="WP_003005748.1">
    <property type="nucleotide sequence ID" value="NZ_AOHC02000041.1"/>
</dbReference>
<protein>
    <submittedName>
        <fullName evidence="1">Uncharacterized protein</fullName>
    </submittedName>
</protein>
<organism evidence="1 2">
    <name type="scientific">Leptospira weilii serovar Ranarum str. ICFT</name>
    <dbReference type="NCBI Taxonomy" id="1218598"/>
    <lineage>
        <taxon>Bacteria</taxon>
        <taxon>Pseudomonadati</taxon>
        <taxon>Spirochaetota</taxon>
        <taxon>Spirochaetia</taxon>
        <taxon>Leptospirales</taxon>
        <taxon>Leptospiraceae</taxon>
        <taxon>Leptospira</taxon>
    </lineage>
</organism>